<dbReference type="PANTHER" id="PTHR33463">
    <property type="entry name" value="NB-ARC DOMAIN-CONTAINING PROTEIN-RELATED"/>
    <property type="match status" value="1"/>
</dbReference>
<dbReference type="InterPro" id="IPR057135">
    <property type="entry name" value="At4g27190-like_LRR"/>
</dbReference>
<gene>
    <name evidence="6" type="ORF">TCM_031536</name>
</gene>
<dbReference type="Gene3D" id="1.10.10.10">
    <property type="entry name" value="Winged helix-like DNA-binding domain superfamily/Winged helix DNA-binding domain"/>
    <property type="match status" value="1"/>
</dbReference>
<dbReference type="FunFam" id="1.10.10.10:FF:000322">
    <property type="entry name" value="Probable disease resistance protein At1g63360"/>
    <property type="match status" value="1"/>
</dbReference>
<dbReference type="STRING" id="3641.A0A061F814"/>
<keyword evidence="3" id="KW-0611">Plant defense</keyword>
<dbReference type="Gramene" id="EOY13028">
    <property type="protein sequence ID" value="EOY13028"/>
    <property type="gene ID" value="TCM_031536"/>
</dbReference>
<evidence type="ECO:0000256" key="3">
    <source>
        <dbReference type="ARBA" id="ARBA00022821"/>
    </source>
</evidence>
<organism evidence="6 7">
    <name type="scientific">Theobroma cacao</name>
    <name type="common">Cacao</name>
    <name type="synonym">Cocoa</name>
    <dbReference type="NCBI Taxonomy" id="3641"/>
    <lineage>
        <taxon>Eukaryota</taxon>
        <taxon>Viridiplantae</taxon>
        <taxon>Streptophyta</taxon>
        <taxon>Embryophyta</taxon>
        <taxon>Tracheophyta</taxon>
        <taxon>Spermatophyta</taxon>
        <taxon>Magnoliopsida</taxon>
        <taxon>eudicotyledons</taxon>
        <taxon>Gunneridae</taxon>
        <taxon>Pentapetalae</taxon>
        <taxon>rosids</taxon>
        <taxon>malvids</taxon>
        <taxon>Malvales</taxon>
        <taxon>Malvaceae</taxon>
        <taxon>Byttnerioideae</taxon>
        <taxon>Theobroma</taxon>
    </lineage>
</organism>
<dbReference type="InParanoid" id="A0A061F814"/>
<keyword evidence="7" id="KW-1185">Reference proteome</keyword>
<dbReference type="GO" id="GO:0006952">
    <property type="term" value="P:defense response"/>
    <property type="evidence" value="ECO:0007669"/>
    <property type="project" value="UniProtKB-KW"/>
</dbReference>
<evidence type="ECO:0000259" key="5">
    <source>
        <dbReference type="Pfam" id="PF23559"/>
    </source>
</evidence>
<keyword evidence="1" id="KW-0433">Leucine-rich repeat</keyword>
<evidence type="ECO:0000259" key="4">
    <source>
        <dbReference type="Pfam" id="PF23247"/>
    </source>
</evidence>
<dbReference type="Pfam" id="PF23559">
    <property type="entry name" value="WHD_DRP"/>
    <property type="match status" value="1"/>
</dbReference>
<dbReference type="Gene3D" id="3.80.10.10">
    <property type="entry name" value="Ribonuclease Inhibitor"/>
    <property type="match status" value="1"/>
</dbReference>
<evidence type="ECO:0000256" key="1">
    <source>
        <dbReference type="ARBA" id="ARBA00022614"/>
    </source>
</evidence>
<keyword evidence="2" id="KW-0677">Repeat</keyword>
<protein>
    <submittedName>
        <fullName evidence="6">Nbs-lrr resistance protein</fullName>
    </submittedName>
</protein>
<accession>A0A061F814</accession>
<evidence type="ECO:0000313" key="7">
    <source>
        <dbReference type="Proteomes" id="UP000026915"/>
    </source>
</evidence>
<dbReference type="Proteomes" id="UP000026915">
    <property type="component" value="Chromosome 7"/>
</dbReference>
<dbReference type="InterPro" id="IPR058922">
    <property type="entry name" value="WHD_DRP"/>
</dbReference>
<evidence type="ECO:0000256" key="2">
    <source>
        <dbReference type="ARBA" id="ARBA00022737"/>
    </source>
</evidence>
<proteinExistence type="predicted"/>
<feature type="domain" description="Disease resistance protein At4g27190-like leucine-rich repeats" evidence="4">
    <location>
        <begin position="512"/>
        <end position="619"/>
    </location>
</feature>
<dbReference type="Pfam" id="PF23247">
    <property type="entry name" value="LRR_RPS2"/>
    <property type="match status" value="1"/>
</dbReference>
<dbReference type="EMBL" id="CM001885">
    <property type="protein sequence ID" value="EOY13028.1"/>
    <property type="molecule type" value="Genomic_DNA"/>
</dbReference>
<dbReference type="InterPro" id="IPR050905">
    <property type="entry name" value="Plant_NBS-LRR"/>
</dbReference>
<dbReference type="InterPro" id="IPR001611">
    <property type="entry name" value="Leu-rich_rpt"/>
</dbReference>
<dbReference type="Pfam" id="PF13855">
    <property type="entry name" value="LRR_8"/>
    <property type="match status" value="1"/>
</dbReference>
<sequence>MKYCLNDKKDVSKPIGFRFKSHHNFGHAYKNYRMESLLSVNQDKLNERRALYLWHKLLLGCNFSQSFTVAGCMRGISNPLVWQNALEELRGYIRNIKCMEDKVFACLKFSYNRLEQKDQDCFLYCALFPEDYKIKKEEIVEYWMEEGLIDELGTRQAMQYSGHSILQKLEENCMLERVRAGTHIKMHDVVRDMALHITRKRFLVKAGKQLEELPDEEEWGEDLEKISLMWNCISKIPQNMISPKCQKLATLLLSSNSLIEIQESFFENMPNLKILDLSSNGFLRYIPNSISNLENLATLLLQSCHNLENVPSLSKFQALKKLNLELTGISKIPQGLEMLINLRYLNLGFTFKLKVIPDGILSKLHRLQHFIIHPASLRAEEMKTLNKLEVIVVCFNDVHDLSMYAHQRKRLNKYHIWVSHKLIDHWSTTHIDPIILPSDIRQLQLYHCKGRGSTLNDVFRTDLKECTIESCHEWEPIFTSWCASLQTLEVLQLSGLWNLKVKFGESIPQTPVTFSSLKVIYLTSCGKLKNLLPAKWVLQNLQNLEEIEVRNCERMEEIIASEKEGMSTKNNVMFTLPKLRKLKLYNLPELKSICKTNEVMACDSLQGIEIMYCPKLKRIPIHPPCLSLTIVNHLLLLISKKSVYIQRNAGNQWSGTIPMLRMSFYLCSSSGMPAKRDG</sequence>
<evidence type="ECO:0000313" key="6">
    <source>
        <dbReference type="EMBL" id="EOY13028.1"/>
    </source>
</evidence>
<dbReference type="InterPro" id="IPR032675">
    <property type="entry name" value="LRR_dom_sf"/>
</dbReference>
<name>A0A061F814_THECC</name>
<dbReference type="eggNOG" id="KOG4658">
    <property type="taxonomic scope" value="Eukaryota"/>
</dbReference>
<dbReference type="SUPFAM" id="SSF52058">
    <property type="entry name" value="L domain-like"/>
    <property type="match status" value="1"/>
</dbReference>
<dbReference type="HOGENOM" id="CLU_000427_2_1_1"/>
<reference evidence="6 7" key="1">
    <citation type="journal article" date="2013" name="Genome Biol.">
        <title>The genome sequence of the most widely cultivated cacao type and its use to identify candidate genes regulating pod color.</title>
        <authorList>
            <person name="Motamayor J.C."/>
            <person name="Mockaitis K."/>
            <person name="Schmutz J."/>
            <person name="Haiminen N."/>
            <person name="Iii D.L."/>
            <person name="Cornejo O."/>
            <person name="Findley S.D."/>
            <person name="Zheng P."/>
            <person name="Utro F."/>
            <person name="Royaert S."/>
            <person name="Saski C."/>
            <person name="Jenkins J."/>
            <person name="Podicheti R."/>
            <person name="Zhao M."/>
            <person name="Scheffler B.E."/>
            <person name="Stack J.C."/>
            <person name="Feltus F.A."/>
            <person name="Mustiga G.M."/>
            <person name="Amores F."/>
            <person name="Phillips W."/>
            <person name="Marelli J.P."/>
            <person name="May G.D."/>
            <person name="Shapiro H."/>
            <person name="Ma J."/>
            <person name="Bustamante C.D."/>
            <person name="Schnell R.J."/>
            <person name="Main D."/>
            <person name="Gilbert D."/>
            <person name="Parida L."/>
            <person name="Kuhn D.N."/>
        </authorList>
    </citation>
    <scope>NUCLEOTIDE SEQUENCE [LARGE SCALE GENOMIC DNA]</scope>
    <source>
        <strain evidence="7">cv. Matina 1-6</strain>
    </source>
</reference>
<dbReference type="AlphaFoldDB" id="A0A061F814"/>
<dbReference type="PANTHER" id="PTHR33463:SF217">
    <property type="entry name" value="DISEASE RESISTANCE PROTEIN RPS2-LIKE"/>
    <property type="match status" value="1"/>
</dbReference>
<dbReference type="InterPro" id="IPR036388">
    <property type="entry name" value="WH-like_DNA-bd_sf"/>
</dbReference>
<dbReference type="OMA" id="ESCHEWE"/>
<feature type="domain" description="Disease resistance protein winged helix" evidence="5">
    <location>
        <begin position="127"/>
        <end position="194"/>
    </location>
</feature>